<proteinExistence type="predicted"/>
<reference evidence="1 2" key="1">
    <citation type="submission" date="2019-05" db="EMBL/GenBank/DDBJ databases">
        <title>Another draft genome of Portunus trituberculatus and its Hox gene families provides insights of decapod evolution.</title>
        <authorList>
            <person name="Jeong J.-H."/>
            <person name="Song I."/>
            <person name="Kim S."/>
            <person name="Choi T."/>
            <person name="Kim D."/>
            <person name="Ryu S."/>
            <person name="Kim W."/>
        </authorList>
    </citation>
    <scope>NUCLEOTIDE SEQUENCE [LARGE SCALE GENOMIC DNA]</scope>
    <source>
        <tissue evidence="1">Muscle</tissue>
    </source>
</reference>
<protein>
    <submittedName>
        <fullName evidence="1">Uncharacterized protein</fullName>
    </submittedName>
</protein>
<organism evidence="1 2">
    <name type="scientific">Portunus trituberculatus</name>
    <name type="common">Swimming crab</name>
    <name type="synonym">Neptunus trituberculatus</name>
    <dbReference type="NCBI Taxonomy" id="210409"/>
    <lineage>
        <taxon>Eukaryota</taxon>
        <taxon>Metazoa</taxon>
        <taxon>Ecdysozoa</taxon>
        <taxon>Arthropoda</taxon>
        <taxon>Crustacea</taxon>
        <taxon>Multicrustacea</taxon>
        <taxon>Malacostraca</taxon>
        <taxon>Eumalacostraca</taxon>
        <taxon>Eucarida</taxon>
        <taxon>Decapoda</taxon>
        <taxon>Pleocyemata</taxon>
        <taxon>Brachyura</taxon>
        <taxon>Eubrachyura</taxon>
        <taxon>Portunoidea</taxon>
        <taxon>Portunidae</taxon>
        <taxon>Portuninae</taxon>
        <taxon>Portunus</taxon>
    </lineage>
</organism>
<sequence length="135" mass="15093">MVHRMCTHHSLHAVWEQHHQPSLPDPLGLSRGNELVNDALGCVVEVAKLSLPDDESIGIGHREAKLKAKHCILREGGVADSVRTSRTDMHTGSRLSMVNTQDHYFLVVQDVVPVREGSSLHILPRETHMDPFLQQ</sequence>
<dbReference type="EMBL" id="VSRR010000016">
    <property type="protein sequence ID" value="MPC08066.1"/>
    <property type="molecule type" value="Genomic_DNA"/>
</dbReference>
<evidence type="ECO:0000313" key="1">
    <source>
        <dbReference type="EMBL" id="MPC08066.1"/>
    </source>
</evidence>
<dbReference type="AlphaFoldDB" id="A0A5B7CHZ9"/>
<name>A0A5B7CHZ9_PORTR</name>
<accession>A0A5B7CHZ9</accession>
<evidence type="ECO:0000313" key="2">
    <source>
        <dbReference type="Proteomes" id="UP000324222"/>
    </source>
</evidence>
<dbReference type="Proteomes" id="UP000324222">
    <property type="component" value="Unassembled WGS sequence"/>
</dbReference>
<gene>
    <name evidence="1" type="ORF">E2C01_000638</name>
</gene>
<comment type="caution">
    <text evidence="1">The sequence shown here is derived from an EMBL/GenBank/DDBJ whole genome shotgun (WGS) entry which is preliminary data.</text>
</comment>
<keyword evidence="2" id="KW-1185">Reference proteome</keyword>